<keyword evidence="2" id="KW-1185">Reference proteome</keyword>
<name>A0A5B6UY02_9ROSI</name>
<gene>
    <name evidence="1" type="ORF">EPI10_028238</name>
</gene>
<reference evidence="2" key="1">
    <citation type="journal article" date="2019" name="Plant Biotechnol. J.">
        <title>Genome sequencing of the Australian wild diploid species Gossypium australe highlights disease resistance and delayed gland morphogenesis.</title>
        <authorList>
            <person name="Cai Y."/>
            <person name="Cai X."/>
            <person name="Wang Q."/>
            <person name="Wang P."/>
            <person name="Zhang Y."/>
            <person name="Cai C."/>
            <person name="Xu Y."/>
            <person name="Wang K."/>
            <person name="Zhou Z."/>
            <person name="Wang C."/>
            <person name="Geng S."/>
            <person name="Li B."/>
            <person name="Dong Q."/>
            <person name="Hou Y."/>
            <person name="Wang H."/>
            <person name="Ai P."/>
            <person name="Liu Z."/>
            <person name="Yi F."/>
            <person name="Sun M."/>
            <person name="An G."/>
            <person name="Cheng J."/>
            <person name="Zhang Y."/>
            <person name="Shi Q."/>
            <person name="Xie Y."/>
            <person name="Shi X."/>
            <person name="Chang Y."/>
            <person name="Huang F."/>
            <person name="Chen Y."/>
            <person name="Hong S."/>
            <person name="Mi L."/>
            <person name="Sun Q."/>
            <person name="Zhang L."/>
            <person name="Zhou B."/>
            <person name="Peng R."/>
            <person name="Zhang X."/>
            <person name="Liu F."/>
        </authorList>
    </citation>
    <scope>NUCLEOTIDE SEQUENCE [LARGE SCALE GENOMIC DNA]</scope>
    <source>
        <strain evidence="2">cv. PA1801</strain>
    </source>
</reference>
<accession>A0A5B6UY02</accession>
<protein>
    <submittedName>
        <fullName evidence="1">NADH--cytochrome b5 reductase 1-like</fullName>
    </submittedName>
</protein>
<sequence>MIQNNLQFRGHNHGRPKSVFKAAPGSITTWDELVGKFLQKFFPISKTVQLRREITTFKQKIGTGIPSNRDNNPLREGMEHVKAIVLHLGKV</sequence>
<organism evidence="1 2">
    <name type="scientific">Gossypium australe</name>
    <dbReference type="NCBI Taxonomy" id="47621"/>
    <lineage>
        <taxon>Eukaryota</taxon>
        <taxon>Viridiplantae</taxon>
        <taxon>Streptophyta</taxon>
        <taxon>Embryophyta</taxon>
        <taxon>Tracheophyta</taxon>
        <taxon>Spermatophyta</taxon>
        <taxon>Magnoliopsida</taxon>
        <taxon>eudicotyledons</taxon>
        <taxon>Gunneridae</taxon>
        <taxon>Pentapetalae</taxon>
        <taxon>rosids</taxon>
        <taxon>malvids</taxon>
        <taxon>Malvales</taxon>
        <taxon>Malvaceae</taxon>
        <taxon>Malvoideae</taxon>
        <taxon>Gossypium</taxon>
    </lineage>
</organism>
<dbReference type="AlphaFoldDB" id="A0A5B6UY02"/>
<proteinExistence type="predicted"/>
<evidence type="ECO:0000313" key="1">
    <source>
        <dbReference type="EMBL" id="KAA3461686.1"/>
    </source>
</evidence>
<comment type="caution">
    <text evidence="1">The sequence shown here is derived from an EMBL/GenBank/DDBJ whole genome shotgun (WGS) entry which is preliminary data.</text>
</comment>
<dbReference type="Proteomes" id="UP000325315">
    <property type="component" value="Unassembled WGS sequence"/>
</dbReference>
<dbReference type="OrthoDB" id="999762at2759"/>
<evidence type="ECO:0000313" key="2">
    <source>
        <dbReference type="Proteomes" id="UP000325315"/>
    </source>
</evidence>
<dbReference type="EMBL" id="SMMG02000009">
    <property type="protein sequence ID" value="KAA3461686.1"/>
    <property type="molecule type" value="Genomic_DNA"/>
</dbReference>